<keyword evidence="3" id="KW-1185">Reference proteome</keyword>
<feature type="domain" description="YdhG-like" evidence="1">
    <location>
        <begin position="18"/>
        <end position="108"/>
    </location>
</feature>
<dbReference type="Pfam" id="PF08818">
    <property type="entry name" value="DUF1801"/>
    <property type="match status" value="1"/>
</dbReference>
<dbReference type="Proteomes" id="UP000309872">
    <property type="component" value="Unassembled WGS sequence"/>
</dbReference>
<sequence length="123" mass="14371">MNEVEKYILQFPEEVQYILRKVRTLVKDNAPEAEELITYGMPGYKTNKKPLVYFAAFKNHIGFYATPSGHSEFKDDLAKYKQGKGSVQFPLDQPMPYELMERIVKFRVVENMSKTTRKRKSIA</sequence>
<gene>
    <name evidence="2" type="ORF">FAZ19_09125</name>
</gene>
<evidence type="ECO:0000313" key="3">
    <source>
        <dbReference type="Proteomes" id="UP000309872"/>
    </source>
</evidence>
<name>A0A4U0H6V3_9SPHI</name>
<dbReference type="AlphaFoldDB" id="A0A4U0H6V3"/>
<proteinExistence type="predicted"/>
<evidence type="ECO:0000259" key="1">
    <source>
        <dbReference type="Pfam" id="PF08818"/>
    </source>
</evidence>
<dbReference type="Gene3D" id="3.90.1150.200">
    <property type="match status" value="1"/>
</dbReference>
<evidence type="ECO:0000313" key="2">
    <source>
        <dbReference type="EMBL" id="TJY67044.1"/>
    </source>
</evidence>
<reference evidence="2 3" key="1">
    <citation type="submission" date="2019-04" db="EMBL/GenBank/DDBJ databases">
        <title>Sphingobacterium olei sp. nov., isolated from oil-contaminated soil.</title>
        <authorList>
            <person name="Liu B."/>
        </authorList>
    </citation>
    <scope>NUCLEOTIDE SEQUENCE [LARGE SCALE GENOMIC DNA]</scope>
    <source>
        <strain evidence="2 3">Y3L14</strain>
    </source>
</reference>
<dbReference type="InterPro" id="IPR014922">
    <property type="entry name" value="YdhG-like"/>
</dbReference>
<accession>A0A4U0H6V3</accession>
<comment type="caution">
    <text evidence="2">The sequence shown here is derived from an EMBL/GenBank/DDBJ whole genome shotgun (WGS) entry which is preliminary data.</text>
</comment>
<organism evidence="2 3">
    <name type="scientific">Sphingobacterium alkalisoli</name>
    <dbReference type="NCBI Taxonomy" id="1874115"/>
    <lineage>
        <taxon>Bacteria</taxon>
        <taxon>Pseudomonadati</taxon>
        <taxon>Bacteroidota</taxon>
        <taxon>Sphingobacteriia</taxon>
        <taxon>Sphingobacteriales</taxon>
        <taxon>Sphingobacteriaceae</taxon>
        <taxon>Sphingobacterium</taxon>
    </lineage>
</organism>
<dbReference type="OrthoDB" id="115213at2"/>
<dbReference type="RefSeq" id="WP_136820392.1">
    <property type="nucleotide sequence ID" value="NZ_BMJX01000002.1"/>
</dbReference>
<protein>
    <submittedName>
        <fullName evidence="2">DUF1801 domain-containing protein</fullName>
    </submittedName>
</protein>
<dbReference type="EMBL" id="SUKA01000002">
    <property type="protein sequence ID" value="TJY67044.1"/>
    <property type="molecule type" value="Genomic_DNA"/>
</dbReference>
<dbReference type="SUPFAM" id="SSF159888">
    <property type="entry name" value="YdhG-like"/>
    <property type="match status" value="1"/>
</dbReference>